<dbReference type="PANTHER" id="PTHR32099:SF42">
    <property type="entry name" value="CYSTEINE-RICH RECEPTOR-LIKE PROTEIN KINASE 9-RELATED"/>
    <property type="match status" value="1"/>
</dbReference>
<dbReference type="PANTHER" id="PTHR32099">
    <property type="entry name" value="CYSTEINE-RICH REPEAT SECRETORY PROTEIN"/>
    <property type="match status" value="1"/>
</dbReference>
<dbReference type="EMBL" id="JAATIP010000352">
    <property type="protein sequence ID" value="KAF4350864.1"/>
    <property type="molecule type" value="Genomic_DNA"/>
</dbReference>
<name>A0A7J6DXP0_CANSA</name>
<dbReference type="FunFam" id="3.30.430.20:FF:000002">
    <property type="entry name" value="Cysteine-rich receptor-like protein kinase 10"/>
    <property type="match status" value="1"/>
</dbReference>
<feature type="chain" id="PRO_5029625229" description="Gnk2-homologous domain-containing protein" evidence="5">
    <location>
        <begin position="33"/>
        <end position="477"/>
    </location>
</feature>
<dbReference type="Gene3D" id="3.30.430.20">
    <property type="entry name" value="Gnk2 domain, C-X8-C-X2-C motif"/>
    <property type="match status" value="2"/>
</dbReference>
<dbReference type="InterPro" id="IPR002902">
    <property type="entry name" value="GNK2"/>
</dbReference>
<evidence type="ECO:0000313" key="8">
    <source>
        <dbReference type="Proteomes" id="UP000525078"/>
    </source>
</evidence>
<evidence type="ECO:0000259" key="6">
    <source>
        <dbReference type="PROSITE" id="PS51473"/>
    </source>
</evidence>
<keyword evidence="1 5" id="KW-0732">Signal</keyword>
<keyword evidence="4" id="KW-0472">Membrane</keyword>
<keyword evidence="4" id="KW-1133">Transmembrane helix</keyword>
<dbReference type="Gene3D" id="1.10.510.10">
    <property type="entry name" value="Transferase(Phosphotransferase) domain 1"/>
    <property type="match status" value="1"/>
</dbReference>
<dbReference type="CDD" id="cd23509">
    <property type="entry name" value="Gnk2-like"/>
    <property type="match status" value="2"/>
</dbReference>
<feature type="domain" description="Gnk2-homologous" evidence="6">
    <location>
        <begin position="150"/>
        <end position="257"/>
    </location>
</feature>
<dbReference type="SUPFAM" id="SSF56112">
    <property type="entry name" value="Protein kinase-like (PK-like)"/>
    <property type="match status" value="2"/>
</dbReference>
<feature type="domain" description="Gnk2-homologous" evidence="6">
    <location>
        <begin position="39"/>
        <end position="143"/>
    </location>
</feature>
<gene>
    <name evidence="7" type="ORF">F8388_008046</name>
</gene>
<feature type="signal peptide" evidence="5">
    <location>
        <begin position="1"/>
        <end position="32"/>
    </location>
</feature>
<feature type="region of interest" description="Disordered" evidence="3">
    <location>
        <begin position="431"/>
        <end position="468"/>
    </location>
</feature>
<organism evidence="7 8">
    <name type="scientific">Cannabis sativa</name>
    <name type="common">Hemp</name>
    <name type="synonym">Marijuana</name>
    <dbReference type="NCBI Taxonomy" id="3483"/>
    <lineage>
        <taxon>Eukaryota</taxon>
        <taxon>Viridiplantae</taxon>
        <taxon>Streptophyta</taxon>
        <taxon>Embryophyta</taxon>
        <taxon>Tracheophyta</taxon>
        <taxon>Spermatophyta</taxon>
        <taxon>Magnoliopsida</taxon>
        <taxon>eudicotyledons</taxon>
        <taxon>Gunneridae</taxon>
        <taxon>Pentapetalae</taxon>
        <taxon>rosids</taxon>
        <taxon>fabids</taxon>
        <taxon>Rosales</taxon>
        <taxon>Cannabaceae</taxon>
        <taxon>Cannabis</taxon>
    </lineage>
</organism>
<dbReference type="Pfam" id="PF01657">
    <property type="entry name" value="Stress-antifung"/>
    <property type="match status" value="2"/>
</dbReference>
<accession>A0A7J6DXP0</accession>
<evidence type="ECO:0000256" key="3">
    <source>
        <dbReference type="SAM" id="MobiDB-lite"/>
    </source>
</evidence>
<evidence type="ECO:0000256" key="5">
    <source>
        <dbReference type="SAM" id="SignalP"/>
    </source>
</evidence>
<evidence type="ECO:0000256" key="1">
    <source>
        <dbReference type="ARBA" id="ARBA00022729"/>
    </source>
</evidence>
<dbReference type="PROSITE" id="PS51473">
    <property type="entry name" value="GNK2"/>
    <property type="match status" value="2"/>
</dbReference>
<reference evidence="7 8" key="1">
    <citation type="journal article" date="2020" name="bioRxiv">
        <title>Sequence and annotation of 42 cannabis genomes reveals extensive copy number variation in cannabinoid synthesis and pathogen resistance genes.</title>
        <authorList>
            <person name="Mckernan K.J."/>
            <person name="Helbert Y."/>
            <person name="Kane L.T."/>
            <person name="Ebling H."/>
            <person name="Zhang L."/>
            <person name="Liu B."/>
            <person name="Eaton Z."/>
            <person name="Mclaughlin S."/>
            <person name="Kingan S."/>
            <person name="Baybayan P."/>
            <person name="Concepcion G."/>
            <person name="Jordan M."/>
            <person name="Riva A."/>
            <person name="Barbazuk W."/>
            <person name="Harkins T."/>
        </authorList>
    </citation>
    <scope>NUCLEOTIDE SEQUENCE [LARGE SCALE GENOMIC DNA]</scope>
    <source>
        <strain evidence="8">cv. Jamaican Lion 4</strain>
        <tissue evidence="7">Leaf</tissue>
    </source>
</reference>
<feature type="transmembrane region" description="Helical" evidence="4">
    <location>
        <begin position="282"/>
        <end position="306"/>
    </location>
</feature>
<keyword evidence="4" id="KW-0812">Transmembrane</keyword>
<dbReference type="Proteomes" id="UP000525078">
    <property type="component" value="Unassembled WGS sequence"/>
</dbReference>
<evidence type="ECO:0000313" key="7">
    <source>
        <dbReference type="EMBL" id="KAF4350864.1"/>
    </source>
</evidence>
<proteinExistence type="predicted"/>
<dbReference type="InterPro" id="IPR011009">
    <property type="entry name" value="Kinase-like_dom_sf"/>
</dbReference>
<dbReference type="InterPro" id="IPR038408">
    <property type="entry name" value="GNK2_sf"/>
</dbReference>
<protein>
    <recommendedName>
        <fullName evidence="6">Gnk2-homologous domain-containing protein</fullName>
    </recommendedName>
</protein>
<evidence type="ECO:0000256" key="2">
    <source>
        <dbReference type="ARBA" id="ARBA00022737"/>
    </source>
</evidence>
<comment type="caution">
    <text evidence="7">The sequence shown here is derived from an EMBL/GenBank/DDBJ whole genome shotgun (WGS) entry which is preliminary data.</text>
</comment>
<sequence>MKMMMNKISPKSLCLILAHTLYWSCLIHIGESTSTYSEHACTNSTASASTLSQDATYLANLNLLLSYLNSNATNDAGFYQTTVATGTQDASTGLFQCRGDITASLCRECVLNASREVLKRCPQEKQAVIWYDVCWIRYQDSSIFLPNPGIVPSTSLQSSETVREAERFNKLLAGVMDALANKAANSGSVKKFATAENNFTSSETLYSLAQCTPDLSAADCNTCLRSAIGFFPQCCSSKRGGAVFLPSCIVRFEFYPFFNSTTTPSISTDQVPLSAGKGKKSIITIIAIVGPISVVLVVFLIGFCFLRNKAKKIKKYLSLQRQDSVRNEISKGETFQFAMVEIKTATNNFSDENKIGRGGFGEVYMAWELWKEGTFLELLDPTLRNSFSRNEVVRCIHMGLLCVQENPVHRPTMATIVLMLNSYSAILPPPQQPALYNHNRTQSSTTTTGEHQFHQSMPNSSQWSANDGSMITEVYPR</sequence>
<evidence type="ECO:0000256" key="4">
    <source>
        <dbReference type="SAM" id="Phobius"/>
    </source>
</evidence>
<dbReference type="AlphaFoldDB" id="A0A7J6DXP0"/>
<feature type="compositionally biased region" description="Polar residues" evidence="3">
    <location>
        <begin position="438"/>
        <end position="468"/>
    </location>
</feature>
<keyword evidence="2" id="KW-0677">Repeat</keyword>